<evidence type="ECO:0000256" key="1">
    <source>
        <dbReference type="ARBA" id="ARBA00022441"/>
    </source>
</evidence>
<dbReference type="EMBL" id="OY660870">
    <property type="protein sequence ID" value="CAJ1059451.1"/>
    <property type="molecule type" value="Genomic_DNA"/>
</dbReference>
<dbReference type="SMART" id="SM00612">
    <property type="entry name" value="Kelch"/>
    <property type="match status" value="6"/>
</dbReference>
<dbReference type="FunFam" id="1.25.40.420:FF:000001">
    <property type="entry name" value="Kelch-like family member 12"/>
    <property type="match status" value="1"/>
</dbReference>
<dbReference type="InterPro" id="IPR011333">
    <property type="entry name" value="SKP1/BTB/POZ_sf"/>
</dbReference>
<evidence type="ECO:0000259" key="3">
    <source>
        <dbReference type="PROSITE" id="PS50097"/>
    </source>
</evidence>
<sequence>MSDRDMLPYSLFNEIHLDGALCDAVLRVQHVEFNIHKILLCRCSNYFLALFTNWSASDQRVFDIPGLSPAMMQLIIEFAYTGSVCVTSDNVQELLVAADQFNIMDIVKACCGFLEKELSPENCIGIWQLTKIILCYGLEEKAYRYITDHFEEVASHEEFLELSLQELADFLEKDELNVKHEKTTFEAVVHWINHRQGEREEHISVLLPKVRLSLTSVEYIISCVMPNELVRNNAHCMQELRGLAQITKSGPPDFSNPYICPRLPPAILLAIGGWSGDGPTNGIEAYDVRANHWHNFTDNSEHPRSFHGIAYLNGSVYCVGGLYQLEHFNSVRRWDLSTYTWHEVAPMYCRRGFVSVTVLDGWIYALGGFDGHTQLNTAERYRPETNQWSLIPPMNERRSDADCTTLNNKVYICGGFNGQDCLQTCEYYCPETNQWTVISPMNNPRGGIGVVAYSGYIYAVGGFDGNDRLSTAEAYNPHTNTWNDIPSMQNPRSNFGIEVLDDYLFVVGDFNDFTTTLNVEYYDAINNTWTEAADMEISRSDVRCCVVSGVNRDRFIIPRDNLLHATETEFADSGESS</sequence>
<accession>A0AAV1FDJ1</accession>
<evidence type="ECO:0000256" key="2">
    <source>
        <dbReference type="ARBA" id="ARBA00022737"/>
    </source>
</evidence>
<dbReference type="PIRSF" id="PIRSF037037">
    <property type="entry name" value="Kelch-like_protein_gigaxonin"/>
    <property type="match status" value="1"/>
</dbReference>
<dbReference type="InterPro" id="IPR006652">
    <property type="entry name" value="Kelch_1"/>
</dbReference>
<dbReference type="Gene3D" id="1.25.40.420">
    <property type="match status" value="1"/>
</dbReference>
<dbReference type="SUPFAM" id="SSF117281">
    <property type="entry name" value="Kelch motif"/>
    <property type="match status" value="1"/>
</dbReference>
<organism evidence="4 5">
    <name type="scientific">Xyrichtys novacula</name>
    <name type="common">Pearly razorfish</name>
    <name type="synonym">Hemipteronotus novacula</name>
    <dbReference type="NCBI Taxonomy" id="13765"/>
    <lineage>
        <taxon>Eukaryota</taxon>
        <taxon>Metazoa</taxon>
        <taxon>Chordata</taxon>
        <taxon>Craniata</taxon>
        <taxon>Vertebrata</taxon>
        <taxon>Euteleostomi</taxon>
        <taxon>Actinopterygii</taxon>
        <taxon>Neopterygii</taxon>
        <taxon>Teleostei</taxon>
        <taxon>Neoteleostei</taxon>
        <taxon>Acanthomorphata</taxon>
        <taxon>Eupercaria</taxon>
        <taxon>Labriformes</taxon>
        <taxon>Labridae</taxon>
        <taxon>Xyrichtys</taxon>
    </lineage>
</organism>
<dbReference type="CDD" id="cd18450">
    <property type="entry name" value="BACK_KLHL10"/>
    <property type="match status" value="1"/>
</dbReference>
<dbReference type="Proteomes" id="UP001178508">
    <property type="component" value="Chromosome 7"/>
</dbReference>
<dbReference type="PROSITE" id="PS50097">
    <property type="entry name" value="BTB"/>
    <property type="match status" value="1"/>
</dbReference>
<dbReference type="Pfam" id="PF07707">
    <property type="entry name" value="BACK"/>
    <property type="match status" value="1"/>
</dbReference>
<gene>
    <name evidence="4" type="ORF">XNOV1_A012589</name>
</gene>
<dbReference type="PANTHER" id="PTHR24412:SF172">
    <property type="entry name" value="KELCH-LIKE PROTEIN 10"/>
    <property type="match status" value="1"/>
</dbReference>
<dbReference type="InterPro" id="IPR017096">
    <property type="entry name" value="BTB-kelch_protein"/>
</dbReference>
<keyword evidence="5" id="KW-1185">Reference proteome</keyword>
<dbReference type="InterPro" id="IPR011705">
    <property type="entry name" value="BACK"/>
</dbReference>
<dbReference type="Pfam" id="PF00651">
    <property type="entry name" value="BTB"/>
    <property type="match status" value="1"/>
</dbReference>
<dbReference type="InterPro" id="IPR000210">
    <property type="entry name" value="BTB/POZ_dom"/>
</dbReference>
<evidence type="ECO:0000313" key="5">
    <source>
        <dbReference type="Proteomes" id="UP001178508"/>
    </source>
</evidence>
<reference evidence="4" key="1">
    <citation type="submission" date="2023-08" db="EMBL/GenBank/DDBJ databases">
        <authorList>
            <person name="Alioto T."/>
            <person name="Alioto T."/>
            <person name="Gomez Garrido J."/>
        </authorList>
    </citation>
    <scope>NUCLEOTIDE SEQUENCE</scope>
</reference>
<dbReference type="InterPro" id="IPR015915">
    <property type="entry name" value="Kelch-typ_b-propeller"/>
</dbReference>
<dbReference type="Gene3D" id="3.30.710.10">
    <property type="entry name" value="Potassium Channel Kv1.1, Chain A"/>
    <property type="match status" value="1"/>
</dbReference>
<dbReference type="PANTHER" id="PTHR24412">
    <property type="entry name" value="KELCH PROTEIN"/>
    <property type="match status" value="1"/>
</dbReference>
<dbReference type="Pfam" id="PF01344">
    <property type="entry name" value="Kelch_1"/>
    <property type="match status" value="6"/>
</dbReference>
<proteinExistence type="predicted"/>
<dbReference type="SMART" id="SM00225">
    <property type="entry name" value="BTB"/>
    <property type="match status" value="1"/>
</dbReference>
<dbReference type="Gene3D" id="2.120.10.80">
    <property type="entry name" value="Kelch-type beta propeller"/>
    <property type="match status" value="2"/>
</dbReference>
<name>A0AAV1FDJ1_XYRNO</name>
<protein>
    <submittedName>
        <fullName evidence="4">Kelch-like protein 10</fullName>
    </submittedName>
</protein>
<dbReference type="AlphaFoldDB" id="A0AAV1FDJ1"/>
<keyword evidence="1" id="KW-0880">Kelch repeat</keyword>
<dbReference type="PRINTS" id="PR00501">
    <property type="entry name" value="KELCHREPEAT"/>
</dbReference>
<dbReference type="SMART" id="SM00875">
    <property type="entry name" value="BACK"/>
    <property type="match status" value="1"/>
</dbReference>
<keyword evidence="2" id="KW-0677">Repeat</keyword>
<dbReference type="SUPFAM" id="SSF54695">
    <property type="entry name" value="POZ domain"/>
    <property type="match status" value="1"/>
</dbReference>
<feature type="domain" description="BTB" evidence="3">
    <location>
        <begin position="22"/>
        <end position="88"/>
    </location>
</feature>
<evidence type="ECO:0000313" key="4">
    <source>
        <dbReference type="EMBL" id="CAJ1059451.1"/>
    </source>
</evidence>